<dbReference type="GO" id="GO:0009366">
    <property type="term" value="C:enterobactin synthetase complex"/>
    <property type="evidence" value="ECO:0007669"/>
    <property type="project" value="TreeGrafter"/>
</dbReference>
<feature type="region of interest" description="Disordered" evidence="1">
    <location>
        <begin position="115"/>
        <end position="167"/>
    </location>
</feature>
<reference evidence="4 5" key="1">
    <citation type="submission" date="2020-03" db="EMBL/GenBank/DDBJ databases">
        <title>Whole genome shotgun sequence of Phytohabitans rumicis NBRC 108638.</title>
        <authorList>
            <person name="Komaki H."/>
            <person name="Tamura T."/>
        </authorList>
    </citation>
    <scope>NUCLEOTIDE SEQUENCE [LARGE SCALE GENOMIC DNA]</scope>
    <source>
        <strain evidence="4 5">NBRC 108638</strain>
    </source>
</reference>
<name>A0A6V8LB28_9ACTN</name>
<dbReference type="AlphaFoldDB" id="A0A6V8LB28"/>
<proteinExistence type="predicted"/>
<comment type="caution">
    <text evidence="4">The sequence shown here is derived from an EMBL/GenBank/DDBJ whole genome shotgun (WGS) entry which is preliminary data.</text>
</comment>
<gene>
    <name evidence="4" type="ORF">Prum_080550</name>
</gene>
<evidence type="ECO:0000259" key="3">
    <source>
        <dbReference type="Pfam" id="PF06722"/>
    </source>
</evidence>
<accession>A0A6V8LB28</accession>
<feature type="domain" description="Condensation" evidence="2">
    <location>
        <begin position="200"/>
        <end position="408"/>
    </location>
</feature>
<feature type="region of interest" description="Disordered" evidence="1">
    <location>
        <begin position="418"/>
        <end position="522"/>
    </location>
</feature>
<dbReference type="GO" id="GO:0008610">
    <property type="term" value="P:lipid biosynthetic process"/>
    <property type="evidence" value="ECO:0007669"/>
    <property type="project" value="UniProtKB-ARBA"/>
</dbReference>
<evidence type="ECO:0000313" key="5">
    <source>
        <dbReference type="Proteomes" id="UP000482960"/>
    </source>
</evidence>
<dbReference type="PANTHER" id="PTHR45527">
    <property type="entry name" value="NONRIBOSOMAL PEPTIDE SYNTHETASE"/>
    <property type="match status" value="1"/>
</dbReference>
<dbReference type="GO" id="GO:0016757">
    <property type="term" value="F:glycosyltransferase activity"/>
    <property type="evidence" value="ECO:0007669"/>
    <property type="project" value="UniProtKB-ARBA"/>
</dbReference>
<evidence type="ECO:0000313" key="4">
    <source>
        <dbReference type="EMBL" id="GFJ94413.1"/>
    </source>
</evidence>
<feature type="compositionally biased region" description="Low complexity" evidence="1">
    <location>
        <begin position="136"/>
        <end position="147"/>
    </location>
</feature>
<dbReference type="EMBL" id="BLPG01000001">
    <property type="protein sequence ID" value="GFJ94413.1"/>
    <property type="molecule type" value="Genomic_DNA"/>
</dbReference>
<sequence length="572" mass="60582">MHWQPALPFRTLMPRVAAVVHHGGVLTCARAIASGVPQVVLAHGTDRPDNAARLRRLGLAEWLPAARWTADATTALLTRVLDDPGYAARNRQRAPLVDSAAAVEAACDRLEGLLGASTRPPTIPRPRTKEDGVSERAGAAASGLRSAATREDGALSAARASEPSNTVRDRIGQLTPEQRALLLKRLRPVPRPPRTTGEQVVDCSVNQRRAWLAAQVDPDSAHVATAIRLRGPLDVPALAAAVDEVVARHDGLRAVPVPGGEEPRQRIVGGLRAPLLVDFAGSAGAEEWVARLRAEPFDLARGPLVRAAVLRVGPEEHVLLLAGHHFVLDAASLGIVTSEIAAAYQARQTGGGPAFDTHPVQYPDVATHQRRRLDAGGLGRALAYWRSTLDGIGAPLDLPLPPPASPAPGLAEEVRMLAPTSSTGSSRPAAVRAASASDRCCSPRTSSCSGGTPGGPRCRSACSSAGAPSRAPSGWSATSRTSSRCAPPWTASRGSRTLCGGSARRSRERWHTRTRRSRRWSPRSLRRAYRAGRRWCSSASTCRTTGCTTSSGPACPRPCCPCRPATPMWTSR</sequence>
<evidence type="ECO:0000256" key="1">
    <source>
        <dbReference type="SAM" id="MobiDB-lite"/>
    </source>
</evidence>
<feature type="compositionally biased region" description="Basic residues" evidence="1">
    <location>
        <begin position="504"/>
        <end position="522"/>
    </location>
</feature>
<dbReference type="Proteomes" id="UP000482960">
    <property type="component" value="Unassembled WGS sequence"/>
</dbReference>
<dbReference type="Gene3D" id="3.30.559.30">
    <property type="entry name" value="Nonribosomal peptide synthetase, condensation domain"/>
    <property type="match status" value="1"/>
</dbReference>
<dbReference type="GO" id="GO:0009239">
    <property type="term" value="P:enterobactin biosynthetic process"/>
    <property type="evidence" value="ECO:0007669"/>
    <property type="project" value="TreeGrafter"/>
</dbReference>
<dbReference type="Gene3D" id="3.30.559.10">
    <property type="entry name" value="Chloramphenicol acetyltransferase-like domain"/>
    <property type="match status" value="1"/>
</dbReference>
<dbReference type="InterPro" id="IPR001242">
    <property type="entry name" value="Condensation_dom"/>
</dbReference>
<keyword evidence="5" id="KW-1185">Reference proteome</keyword>
<feature type="domain" description="Erythromycin biosynthesis protein CIII-like C-terminal" evidence="3">
    <location>
        <begin position="7"/>
        <end position="92"/>
    </location>
</feature>
<dbReference type="GO" id="GO:0043041">
    <property type="term" value="P:amino acid activation for nonribosomal peptide biosynthetic process"/>
    <property type="evidence" value="ECO:0007669"/>
    <property type="project" value="TreeGrafter"/>
</dbReference>
<dbReference type="GO" id="GO:0047527">
    <property type="term" value="F:2,3-dihydroxybenzoate-serine ligase activity"/>
    <property type="evidence" value="ECO:0007669"/>
    <property type="project" value="TreeGrafter"/>
</dbReference>
<dbReference type="Pfam" id="PF06722">
    <property type="entry name" value="EryCIII-like_C"/>
    <property type="match status" value="1"/>
</dbReference>
<dbReference type="SUPFAM" id="SSF52777">
    <property type="entry name" value="CoA-dependent acyltransferases"/>
    <property type="match status" value="1"/>
</dbReference>
<dbReference type="InterPro" id="IPR010610">
    <property type="entry name" value="EryCIII-like_C"/>
</dbReference>
<dbReference type="Gene3D" id="3.40.50.2000">
    <property type="entry name" value="Glycogen Phosphorylase B"/>
    <property type="match status" value="1"/>
</dbReference>
<dbReference type="PANTHER" id="PTHR45527:SF1">
    <property type="entry name" value="FATTY ACID SYNTHASE"/>
    <property type="match status" value="1"/>
</dbReference>
<evidence type="ECO:0000259" key="2">
    <source>
        <dbReference type="Pfam" id="PF00668"/>
    </source>
</evidence>
<dbReference type="Pfam" id="PF00668">
    <property type="entry name" value="Condensation"/>
    <property type="match status" value="1"/>
</dbReference>
<organism evidence="4 5">
    <name type="scientific">Phytohabitans rumicis</name>
    <dbReference type="NCBI Taxonomy" id="1076125"/>
    <lineage>
        <taxon>Bacteria</taxon>
        <taxon>Bacillati</taxon>
        <taxon>Actinomycetota</taxon>
        <taxon>Actinomycetes</taxon>
        <taxon>Micromonosporales</taxon>
        <taxon>Micromonosporaceae</taxon>
    </lineage>
</organism>
<feature type="compositionally biased region" description="Low complexity" evidence="1">
    <location>
        <begin position="425"/>
        <end position="477"/>
    </location>
</feature>
<dbReference type="InterPro" id="IPR023213">
    <property type="entry name" value="CAT-like_dom_sf"/>
</dbReference>
<dbReference type="SUPFAM" id="SSF53756">
    <property type="entry name" value="UDP-Glycosyltransferase/glycogen phosphorylase"/>
    <property type="match status" value="1"/>
</dbReference>
<dbReference type="GO" id="GO:0005829">
    <property type="term" value="C:cytosol"/>
    <property type="evidence" value="ECO:0007669"/>
    <property type="project" value="TreeGrafter"/>
</dbReference>
<dbReference type="GO" id="GO:0031177">
    <property type="term" value="F:phosphopantetheine binding"/>
    <property type="evidence" value="ECO:0007669"/>
    <property type="project" value="TreeGrafter"/>
</dbReference>
<reference evidence="4 5" key="2">
    <citation type="submission" date="2020-03" db="EMBL/GenBank/DDBJ databases">
        <authorList>
            <person name="Ichikawa N."/>
            <person name="Kimura A."/>
            <person name="Kitahashi Y."/>
            <person name="Uohara A."/>
        </authorList>
    </citation>
    <scope>NUCLEOTIDE SEQUENCE [LARGE SCALE GENOMIC DNA]</scope>
    <source>
        <strain evidence="4 5">NBRC 108638</strain>
    </source>
</reference>
<protein>
    <submittedName>
        <fullName evidence="4">Uncharacterized protein</fullName>
    </submittedName>
</protein>